<dbReference type="InterPro" id="IPR006675">
    <property type="entry name" value="HDIG_dom"/>
</dbReference>
<comment type="caution">
    <text evidence="3">The sequence shown here is derived from an EMBL/GenBank/DDBJ whole genome shotgun (WGS) entry which is preliminary data.</text>
</comment>
<dbReference type="Pfam" id="PF13487">
    <property type="entry name" value="HD_5"/>
    <property type="match status" value="1"/>
</dbReference>
<dbReference type="PANTHER" id="PTHR43155:SF2">
    <property type="entry name" value="CYCLIC DI-GMP PHOSPHODIESTERASE PA4108"/>
    <property type="match status" value="1"/>
</dbReference>
<dbReference type="GO" id="GO:0008081">
    <property type="term" value="F:phosphoric diester hydrolase activity"/>
    <property type="evidence" value="ECO:0007669"/>
    <property type="project" value="UniProtKB-ARBA"/>
</dbReference>
<keyword evidence="4" id="KW-1185">Reference proteome</keyword>
<reference evidence="3 4" key="1">
    <citation type="journal article" date="2014" name="Genome Announc.">
        <title>Draft Genome Sequence of the Agar-Degrading Bacterium Catenovulum sp. Strain DS-2, Isolated from Intestines of Haliotis diversicolor.</title>
        <authorList>
            <person name="Shan D."/>
            <person name="Li X."/>
            <person name="Gu Z."/>
            <person name="Wei G."/>
            <person name="Gao Z."/>
            <person name="Shao Z."/>
        </authorList>
    </citation>
    <scope>NUCLEOTIDE SEQUENCE [LARGE SCALE GENOMIC DNA]</scope>
    <source>
        <strain evidence="3 4">DS-2</strain>
    </source>
</reference>
<dbReference type="SMART" id="SM00471">
    <property type="entry name" value="HDc"/>
    <property type="match status" value="1"/>
</dbReference>
<dbReference type="InterPro" id="IPR003607">
    <property type="entry name" value="HD/PDEase_dom"/>
</dbReference>
<dbReference type="Pfam" id="PF11871">
    <property type="entry name" value="DUF3391"/>
    <property type="match status" value="1"/>
</dbReference>
<dbReference type="RefSeq" id="WP_035014247.1">
    <property type="nucleotide sequence ID" value="NZ_ARZY01000012.1"/>
</dbReference>
<dbReference type="Proteomes" id="UP000019276">
    <property type="component" value="Unassembled WGS sequence"/>
</dbReference>
<dbReference type="InterPro" id="IPR037522">
    <property type="entry name" value="HD_GYP_dom"/>
</dbReference>
<evidence type="ECO:0000313" key="3">
    <source>
        <dbReference type="EMBL" id="EWH10442.1"/>
    </source>
</evidence>
<dbReference type="NCBIfam" id="TIGR00277">
    <property type="entry name" value="HDIG"/>
    <property type="match status" value="1"/>
</dbReference>
<evidence type="ECO:0000259" key="2">
    <source>
        <dbReference type="PROSITE" id="PS51832"/>
    </source>
</evidence>
<dbReference type="PROSITE" id="PS51832">
    <property type="entry name" value="HD_GYP"/>
    <property type="match status" value="1"/>
</dbReference>
<name>W7QNB1_9ALTE</name>
<organism evidence="3 4">
    <name type="scientific">Catenovulum agarivorans DS-2</name>
    <dbReference type="NCBI Taxonomy" id="1328313"/>
    <lineage>
        <taxon>Bacteria</taxon>
        <taxon>Pseudomonadati</taxon>
        <taxon>Pseudomonadota</taxon>
        <taxon>Gammaproteobacteria</taxon>
        <taxon>Alteromonadales</taxon>
        <taxon>Alteromonadaceae</taxon>
        <taxon>Catenovulum</taxon>
    </lineage>
</organism>
<dbReference type="OrthoDB" id="9764808at2"/>
<protein>
    <submittedName>
        <fullName evidence="3">Metal dependent phosphohydrolase domain-containing protein</fullName>
    </submittedName>
</protein>
<sequence length="400" mass="45175">MQKIIPLSEVKVGMYVIEVTKQTGQVAVKTSGWVKKPEVIQVLRKKGVVEVAIDPDKSIQADKDQSRVDITQHRQSTERKDTIKPTKVALEMKKAKKLYSEALDLQNKVINGIKQGHALDIEPIKELTSQLIDSIFRNEEALACMTRIRDKDAYLYEHSLNVSILMAMFAKHLQFSDKEIEQLAQSAFLHDIGKVLVPDEVLHKPSRLTEDEFEIMKKHVEYGVETLQQSQGISDECIKTVSLHHEKLNGCGYPKGLEDEHITQAGRMLTIVDIYDAMTAERVYKKGMTPSAAFKIMLSMAPAEIDANLLQQFIKCMGIHPVGTLVLLNSGKLAIVTQANRINPLQPVVKVFYNTKHKRYSEIKDIDLSKSNCTESIDKAVKPEQFGIELMKFFKDVLSN</sequence>
<dbReference type="SUPFAM" id="SSF109604">
    <property type="entry name" value="HD-domain/PDEase-like"/>
    <property type="match status" value="1"/>
</dbReference>
<gene>
    <name evidence="3" type="ORF">DS2_08223</name>
</gene>
<dbReference type="PANTHER" id="PTHR43155">
    <property type="entry name" value="CYCLIC DI-GMP PHOSPHODIESTERASE PA4108-RELATED"/>
    <property type="match status" value="1"/>
</dbReference>
<proteinExistence type="predicted"/>
<evidence type="ECO:0000256" key="1">
    <source>
        <dbReference type="SAM" id="MobiDB-lite"/>
    </source>
</evidence>
<dbReference type="Gene3D" id="1.10.3210.10">
    <property type="entry name" value="Hypothetical protein af1432"/>
    <property type="match status" value="1"/>
</dbReference>
<accession>W7QNB1</accession>
<dbReference type="STRING" id="1328313.DS2_08223"/>
<dbReference type="AlphaFoldDB" id="W7QNB1"/>
<feature type="region of interest" description="Disordered" evidence="1">
    <location>
        <begin position="60"/>
        <end position="81"/>
    </location>
</feature>
<dbReference type="CDD" id="cd00077">
    <property type="entry name" value="HDc"/>
    <property type="match status" value="1"/>
</dbReference>
<dbReference type="eggNOG" id="COG2206">
    <property type="taxonomic scope" value="Bacteria"/>
</dbReference>
<keyword evidence="3" id="KW-0378">Hydrolase</keyword>
<feature type="domain" description="HD-GYP" evidence="2">
    <location>
        <begin position="133"/>
        <end position="329"/>
    </location>
</feature>
<evidence type="ECO:0000313" key="4">
    <source>
        <dbReference type="Proteomes" id="UP000019276"/>
    </source>
</evidence>
<dbReference type="InterPro" id="IPR021812">
    <property type="entry name" value="DUF3391"/>
</dbReference>
<dbReference type="EMBL" id="ARZY01000012">
    <property type="protein sequence ID" value="EWH10442.1"/>
    <property type="molecule type" value="Genomic_DNA"/>
</dbReference>